<dbReference type="Gene3D" id="2.40.160.20">
    <property type="match status" value="1"/>
</dbReference>
<evidence type="ECO:0000313" key="3">
    <source>
        <dbReference type="EMBL" id="TSJ42452.1"/>
    </source>
</evidence>
<dbReference type="InterPro" id="IPR011250">
    <property type="entry name" value="OMP/PagP_B-barrel"/>
</dbReference>
<dbReference type="SUPFAM" id="SSF56925">
    <property type="entry name" value="OMPA-like"/>
    <property type="match status" value="1"/>
</dbReference>
<organism evidence="3 4">
    <name type="scientific">Fluviicola chungangensis</name>
    <dbReference type="NCBI Taxonomy" id="2597671"/>
    <lineage>
        <taxon>Bacteria</taxon>
        <taxon>Pseudomonadati</taxon>
        <taxon>Bacteroidota</taxon>
        <taxon>Flavobacteriia</taxon>
        <taxon>Flavobacteriales</taxon>
        <taxon>Crocinitomicaceae</taxon>
        <taxon>Fluviicola</taxon>
    </lineage>
</organism>
<feature type="chain" id="PRO_5021836166" evidence="1">
    <location>
        <begin position="20"/>
        <end position="245"/>
    </location>
</feature>
<name>A0A556MRL5_9FLAO</name>
<protein>
    <submittedName>
        <fullName evidence="3">Outer membrane beta-barrel protein</fullName>
    </submittedName>
</protein>
<dbReference type="AlphaFoldDB" id="A0A556MRL5"/>
<evidence type="ECO:0000313" key="4">
    <source>
        <dbReference type="Proteomes" id="UP000316008"/>
    </source>
</evidence>
<dbReference type="Pfam" id="PF13568">
    <property type="entry name" value="OMP_b-brl_2"/>
    <property type="match status" value="1"/>
</dbReference>
<sequence length="245" mass="26039">MKKLSLLLGGMILTTAVMAQKPTEGAPMTLEGNVAGLAAFGFGNSSATNLNPTTLAGTQPAIVAPGLRFRYFATENIAIRLSLGFSSSKITDNFYENEVDNTGGAGTYVSKMGTTTIGIGGEYHFKGTEKLSPYAGLDINFGMGKMTAEGDQTDGTTWVAADYSEKHERKTAGFGVGLIAGTDYYFVENFYLGVELGLGFNSYTAKEGTDSFTVAGVTTENKGNETKISGFSNNVMGMFRLGWRF</sequence>
<dbReference type="OrthoDB" id="965683at2"/>
<dbReference type="EMBL" id="VLPL01000005">
    <property type="protein sequence ID" value="TSJ42452.1"/>
    <property type="molecule type" value="Genomic_DNA"/>
</dbReference>
<dbReference type="RefSeq" id="WP_144333406.1">
    <property type="nucleotide sequence ID" value="NZ_VLPL01000005.1"/>
</dbReference>
<accession>A0A556MRL5</accession>
<evidence type="ECO:0000256" key="1">
    <source>
        <dbReference type="SAM" id="SignalP"/>
    </source>
</evidence>
<gene>
    <name evidence="3" type="ORF">FO442_11845</name>
</gene>
<feature type="signal peptide" evidence="1">
    <location>
        <begin position="1"/>
        <end position="19"/>
    </location>
</feature>
<dbReference type="Proteomes" id="UP000316008">
    <property type="component" value="Unassembled WGS sequence"/>
</dbReference>
<comment type="caution">
    <text evidence="3">The sequence shown here is derived from an EMBL/GenBank/DDBJ whole genome shotgun (WGS) entry which is preliminary data.</text>
</comment>
<keyword evidence="4" id="KW-1185">Reference proteome</keyword>
<feature type="domain" description="Outer membrane protein beta-barrel" evidence="2">
    <location>
        <begin position="66"/>
        <end position="202"/>
    </location>
</feature>
<dbReference type="InterPro" id="IPR025665">
    <property type="entry name" value="Beta-barrel_OMP_2"/>
</dbReference>
<evidence type="ECO:0000259" key="2">
    <source>
        <dbReference type="Pfam" id="PF13568"/>
    </source>
</evidence>
<keyword evidence="1" id="KW-0732">Signal</keyword>
<reference evidence="3 4" key="1">
    <citation type="submission" date="2019-07" db="EMBL/GenBank/DDBJ databases">
        <authorList>
            <person name="Huq M.A."/>
        </authorList>
    </citation>
    <scope>NUCLEOTIDE SEQUENCE [LARGE SCALE GENOMIC DNA]</scope>
    <source>
        <strain evidence="3 4">MAH-3</strain>
    </source>
</reference>
<proteinExistence type="predicted"/>